<evidence type="ECO:0000313" key="3">
    <source>
        <dbReference type="EMBL" id="PSL33892.1"/>
    </source>
</evidence>
<keyword evidence="2" id="KW-0349">Heme</keyword>
<dbReference type="EMBL" id="PYAS01000001">
    <property type="protein sequence ID" value="PSL33892.1"/>
    <property type="molecule type" value="Genomic_DNA"/>
</dbReference>
<protein>
    <submittedName>
        <fullName evidence="3">Pimeloyl-[acyl-carrier protein] synthase</fullName>
    </submittedName>
</protein>
<dbReference type="InterPro" id="IPR001128">
    <property type="entry name" value="Cyt_P450"/>
</dbReference>
<dbReference type="InterPro" id="IPR002397">
    <property type="entry name" value="Cyt_P450_B"/>
</dbReference>
<sequence>MQTPLMSATSIWSSKTEVNQNYSGLIADIRQSDPLHFNMFGDLVAMDYANVKKILSDSENFKNFDFTERFKIVSALSNNDPGLLEFGESLRYWLLFMNGEKHAEHRRFVNQKFYQADYEKITLDAIQEIIAGLEGKEEADIVEMARQFSFLIISKIIQLEKADYDFIQKFSYVITFIFEKTLSVTELLECAAMSRQFHGYLSETFTRQEAEATNSLLLEMREIMGSERASQLIGTWEFLVNAATETTTLLLTKSIGALIENRDQVINWNAHNECAIAVEELIRYVSPVNWIPRQVAHSMEFEGLKLRKGQTVLLGLASANRDPAVFQNPDTFVPTRKPNPHIGFGFGMHHCLGARLSRFEMQKFLPRFMAAFPDIRLHPAKSPEWDSKIFFRGYKSLPVLLK</sequence>
<gene>
    <name evidence="3" type="ORF">CLV60_101261</name>
</gene>
<dbReference type="Gene3D" id="1.10.630.10">
    <property type="entry name" value="Cytochrome P450"/>
    <property type="match status" value="1"/>
</dbReference>
<keyword evidence="4" id="KW-1185">Reference proteome</keyword>
<dbReference type="SUPFAM" id="SSF48264">
    <property type="entry name" value="Cytochrome P450"/>
    <property type="match status" value="1"/>
</dbReference>
<dbReference type="AlphaFoldDB" id="A0A2P8GIU3"/>
<evidence type="ECO:0000313" key="4">
    <source>
        <dbReference type="Proteomes" id="UP000241964"/>
    </source>
</evidence>
<reference evidence="3 4" key="1">
    <citation type="submission" date="2018-03" db="EMBL/GenBank/DDBJ databases">
        <title>Genomic Encyclopedia of Archaeal and Bacterial Type Strains, Phase II (KMG-II): from individual species to whole genera.</title>
        <authorList>
            <person name="Goeker M."/>
        </authorList>
    </citation>
    <scope>NUCLEOTIDE SEQUENCE [LARGE SCALE GENOMIC DNA]</scope>
    <source>
        <strain evidence="3 4">DSM 29057</strain>
    </source>
</reference>
<dbReference type="PROSITE" id="PS00086">
    <property type="entry name" value="CYTOCHROME_P450"/>
    <property type="match status" value="1"/>
</dbReference>
<evidence type="ECO:0000256" key="1">
    <source>
        <dbReference type="ARBA" id="ARBA00010617"/>
    </source>
</evidence>
<dbReference type="InterPro" id="IPR017972">
    <property type="entry name" value="Cyt_P450_CS"/>
</dbReference>
<dbReference type="PANTHER" id="PTHR46696:SF1">
    <property type="entry name" value="CYTOCHROME P450 YJIB-RELATED"/>
    <property type="match status" value="1"/>
</dbReference>
<dbReference type="Proteomes" id="UP000241964">
    <property type="component" value="Unassembled WGS sequence"/>
</dbReference>
<dbReference type="PANTHER" id="PTHR46696">
    <property type="entry name" value="P450, PUTATIVE (EUROFUNG)-RELATED"/>
    <property type="match status" value="1"/>
</dbReference>
<accession>A0A2P8GIU3</accession>
<proteinExistence type="inferred from homology"/>
<dbReference type="RefSeq" id="WP_106593571.1">
    <property type="nucleotide sequence ID" value="NZ_PYAS01000001.1"/>
</dbReference>
<keyword evidence="2" id="KW-0560">Oxidoreductase</keyword>
<dbReference type="GO" id="GO:0005506">
    <property type="term" value="F:iron ion binding"/>
    <property type="evidence" value="ECO:0007669"/>
    <property type="project" value="InterPro"/>
</dbReference>
<keyword evidence="2" id="KW-0503">Monooxygenase</keyword>
<keyword evidence="2" id="KW-0408">Iron</keyword>
<evidence type="ECO:0000256" key="2">
    <source>
        <dbReference type="RuleBase" id="RU000461"/>
    </source>
</evidence>
<comment type="similarity">
    <text evidence="1 2">Belongs to the cytochrome P450 family.</text>
</comment>
<dbReference type="PRINTS" id="PR00359">
    <property type="entry name" value="BP450"/>
</dbReference>
<dbReference type="GO" id="GO:0004497">
    <property type="term" value="F:monooxygenase activity"/>
    <property type="evidence" value="ECO:0007669"/>
    <property type="project" value="UniProtKB-KW"/>
</dbReference>
<keyword evidence="2" id="KW-0479">Metal-binding</keyword>
<dbReference type="OrthoDB" id="9801155at2"/>
<dbReference type="GO" id="GO:0016705">
    <property type="term" value="F:oxidoreductase activity, acting on paired donors, with incorporation or reduction of molecular oxygen"/>
    <property type="evidence" value="ECO:0007669"/>
    <property type="project" value="InterPro"/>
</dbReference>
<dbReference type="InterPro" id="IPR036396">
    <property type="entry name" value="Cyt_P450_sf"/>
</dbReference>
<organism evidence="3 4">
    <name type="scientific">Dyadobacter jiangsuensis</name>
    <dbReference type="NCBI Taxonomy" id="1591085"/>
    <lineage>
        <taxon>Bacteria</taxon>
        <taxon>Pseudomonadati</taxon>
        <taxon>Bacteroidota</taxon>
        <taxon>Cytophagia</taxon>
        <taxon>Cytophagales</taxon>
        <taxon>Spirosomataceae</taxon>
        <taxon>Dyadobacter</taxon>
    </lineage>
</organism>
<name>A0A2P8GIU3_9BACT</name>
<dbReference type="GO" id="GO:0020037">
    <property type="term" value="F:heme binding"/>
    <property type="evidence" value="ECO:0007669"/>
    <property type="project" value="InterPro"/>
</dbReference>
<comment type="caution">
    <text evidence="3">The sequence shown here is derived from an EMBL/GenBank/DDBJ whole genome shotgun (WGS) entry which is preliminary data.</text>
</comment>
<dbReference type="Pfam" id="PF00067">
    <property type="entry name" value="p450"/>
    <property type="match status" value="1"/>
</dbReference>